<dbReference type="AlphaFoldDB" id="A0A0F7SPK1"/>
<dbReference type="PANTHER" id="PTHR43226">
    <property type="entry name" value="XAA-PRO AMINOPEPTIDASE 3"/>
    <property type="match status" value="1"/>
</dbReference>
<dbReference type="InterPro" id="IPR036005">
    <property type="entry name" value="Creatinase/aminopeptidase-like"/>
</dbReference>
<dbReference type="SUPFAM" id="SSF55920">
    <property type="entry name" value="Creatinase/aminopeptidase"/>
    <property type="match status" value="1"/>
</dbReference>
<evidence type="ECO:0000256" key="6">
    <source>
        <dbReference type="RuleBase" id="RU000590"/>
    </source>
</evidence>
<reference evidence="8" key="1">
    <citation type="submission" date="2014-08" db="EMBL/GenBank/DDBJ databases">
        <authorList>
            <person name="Sharma Rahul"/>
            <person name="Thines Marco"/>
        </authorList>
    </citation>
    <scope>NUCLEOTIDE SEQUENCE</scope>
</reference>
<protein>
    <submittedName>
        <fullName evidence="8">Putative Xaa-Pro aminopeptidase</fullName>
    </submittedName>
</protein>
<dbReference type="Gene3D" id="3.40.350.10">
    <property type="entry name" value="Creatinase/prolidase N-terminal domain"/>
    <property type="match status" value="1"/>
</dbReference>
<keyword evidence="5" id="KW-0464">Manganese</keyword>
<keyword evidence="8" id="KW-0645">Protease</keyword>
<dbReference type="CDD" id="cd01087">
    <property type="entry name" value="Prolidase"/>
    <property type="match status" value="1"/>
</dbReference>
<evidence type="ECO:0000256" key="3">
    <source>
        <dbReference type="ARBA" id="ARBA00022723"/>
    </source>
</evidence>
<accession>A0A0F7SPK1</accession>
<dbReference type="Pfam" id="PF05195">
    <property type="entry name" value="AMP_N"/>
    <property type="match status" value="1"/>
</dbReference>
<sequence>MRLLTPLLALRIRPHPHHISLFRRNPSLSRSFASPGTPFKPPQYGQPLSLTHPHLVRPGQLTPGISVGEYEKRRKQLVERVEQDAIIVSMGAKTIYCSQNIFYKFRQGTDFNYLTGFNEPEAAVIIRKDASPRGYHMTLFVPVRSAESDLWEGGRSGLDGAVEFFGADEAYPLSSMPSVLQDHLYSAPSIYIDLPPSKSKRSFLSGLLSSSSSATSDIESQVAKLPPGKVKPLNMLVQALRLVKSPEEVALMKQAGDIASKGHTEVMKFARPDLPEAHLQAHFEYICALEGSERSAYVPVVASGANGLVIHYTVNDCLMKDGELVLIDAGCELHSYCSDITRTFPVSGKFSPAQKDLYQAVLEVNKRCVALCEVNNGWTMNSLHTRSVTFMKEELNQIGFGLSHDHAASILYPHGLSHYLGMDLHDTPLASKSTPLQNGHVLTIEPGVYVPYDSRYPKHFHGLGIRVEDDILITPEGPLVLTSHCPKEVADVEAACQGLLG</sequence>
<evidence type="ECO:0000256" key="4">
    <source>
        <dbReference type="ARBA" id="ARBA00022801"/>
    </source>
</evidence>
<evidence type="ECO:0000256" key="2">
    <source>
        <dbReference type="ARBA" id="ARBA00008766"/>
    </source>
</evidence>
<dbReference type="PROSITE" id="PS00491">
    <property type="entry name" value="PROLINE_PEPTIDASE"/>
    <property type="match status" value="1"/>
</dbReference>
<name>A0A0F7SPK1_PHARH</name>
<dbReference type="Pfam" id="PF00557">
    <property type="entry name" value="Peptidase_M24"/>
    <property type="match status" value="1"/>
</dbReference>
<keyword evidence="3 6" id="KW-0479">Metal-binding</keyword>
<evidence type="ECO:0000313" key="8">
    <source>
        <dbReference type="EMBL" id="CED84117.1"/>
    </source>
</evidence>
<comment type="cofactor">
    <cofactor evidence="1">
        <name>Mn(2+)</name>
        <dbReference type="ChEBI" id="CHEBI:29035"/>
    </cofactor>
</comment>
<dbReference type="Gene3D" id="3.90.230.10">
    <property type="entry name" value="Creatinase/methionine aminopeptidase superfamily"/>
    <property type="match status" value="1"/>
</dbReference>
<keyword evidence="8" id="KW-0031">Aminopeptidase</keyword>
<keyword evidence="4" id="KW-0378">Hydrolase</keyword>
<dbReference type="PANTHER" id="PTHR43226:SF4">
    <property type="entry name" value="XAA-PRO AMINOPEPTIDASE 3"/>
    <property type="match status" value="1"/>
</dbReference>
<dbReference type="EMBL" id="LN483157">
    <property type="protein sequence ID" value="CED84117.1"/>
    <property type="molecule type" value="Genomic_DNA"/>
</dbReference>
<dbReference type="GO" id="GO:0005739">
    <property type="term" value="C:mitochondrion"/>
    <property type="evidence" value="ECO:0007669"/>
    <property type="project" value="TreeGrafter"/>
</dbReference>
<dbReference type="InterPro" id="IPR001131">
    <property type="entry name" value="Peptidase_M24B_aminopep-P_CS"/>
</dbReference>
<feature type="domain" description="Aminopeptidase P N-terminal" evidence="7">
    <location>
        <begin position="65"/>
        <end position="201"/>
    </location>
</feature>
<dbReference type="InterPro" id="IPR029149">
    <property type="entry name" value="Creatin/AminoP/Spt16_N"/>
</dbReference>
<evidence type="ECO:0000256" key="5">
    <source>
        <dbReference type="ARBA" id="ARBA00023211"/>
    </source>
</evidence>
<organism evidence="8">
    <name type="scientific">Phaffia rhodozyma</name>
    <name type="common">Yeast</name>
    <name type="synonym">Xanthophyllomyces dendrorhous</name>
    <dbReference type="NCBI Taxonomy" id="264483"/>
    <lineage>
        <taxon>Eukaryota</taxon>
        <taxon>Fungi</taxon>
        <taxon>Dikarya</taxon>
        <taxon>Basidiomycota</taxon>
        <taxon>Agaricomycotina</taxon>
        <taxon>Tremellomycetes</taxon>
        <taxon>Cystofilobasidiales</taxon>
        <taxon>Mrakiaceae</taxon>
        <taxon>Phaffia</taxon>
    </lineage>
</organism>
<comment type="similarity">
    <text evidence="2 6">Belongs to the peptidase M24B family.</text>
</comment>
<dbReference type="GO" id="GO:0070006">
    <property type="term" value="F:metalloaminopeptidase activity"/>
    <property type="evidence" value="ECO:0007669"/>
    <property type="project" value="InterPro"/>
</dbReference>
<evidence type="ECO:0000256" key="1">
    <source>
        <dbReference type="ARBA" id="ARBA00001936"/>
    </source>
</evidence>
<evidence type="ECO:0000259" key="7">
    <source>
        <dbReference type="SMART" id="SM01011"/>
    </source>
</evidence>
<dbReference type="SMART" id="SM01011">
    <property type="entry name" value="AMP_N"/>
    <property type="match status" value="1"/>
</dbReference>
<dbReference type="InterPro" id="IPR007865">
    <property type="entry name" value="Aminopep_P_N"/>
</dbReference>
<proteinExistence type="inferred from homology"/>
<dbReference type="GO" id="GO:0030145">
    <property type="term" value="F:manganese ion binding"/>
    <property type="evidence" value="ECO:0007669"/>
    <property type="project" value="InterPro"/>
</dbReference>
<dbReference type="GO" id="GO:0006508">
    <property type="term" value="P:proteolysis"/>
    <property type="evidence" value="ECO:0007669"/>
    <property type="project" value="TreeGrafter"/>
</dbReference>
<dbReference type="InterPro" id="IPR000994">
    <property type="entry name" value="Pept_M24"/>
</dbReference>
<dbReference type="SUPFAM" id="SSF53092">
    <property type="entry name" value="Creatinase/prolidase N-terminal domain"/>
    <property type="match status" value="1"/>
</dbReference>
<dbReference type="InterPro" id="IPR052433">
    <property type="entry name" value="X-Pro_dipept-like"/>
</dbReference>